<name>A0ABD6DII8_9EURY</name>
<comment type="caution">
    <text evidence="3">The sequence shown here is derived from an EMBL/GenBank/DDBJ whole genome shotgun (WGS) entry which is preliminary data.</text>
</comment>
<proteinExistence type="predicted"/>
<feature type="transmembrane region" description="Helical" evidence="1">
    <location>
        <begin position="38"/>
        <end position="57"/>
    </location>
</feature>
<organism evidence="3 4">
    <name type="scientific">Haloarchaeobius litoreus</name>
    <dbReference type="NCBI Taxonomy" id="755306"/>
    <lineage>
        <taxon>Archaea</taxon>
        <taxon>Methanobacteriati</taxon>
        <taxon>Methanobacteriota</taxon>
        <taxon>Stenosarchaea group</taxon>
        <taxon>Halobacteria</taxon>
        <taxon>Halobacteriales</taxon>
        <taxon>Halorubellaceae</taxon>
        <taxon>Haloarchaeobius</taxon>
    </lineage>
</organism>
<feature type="transmembrane region" description="Helical" evidence="1">
    <location>
        <begin position="94"/>
        <end position="115"/>
    </location>
</feature>
<keyword evidence="3" id="KW-0808">Transferase</keyword>
<dbReference type="PANTHER" id="PTHR30576:SF0">
    <property type="entry name" value="UNDECAPRENYL-PHOSPHATE N-ACETYLGALACTOSAMINYL 1-PHOSPHATE TRANSFERASE-RELATED"/>
    <property type="match status" value="1"/>
</dbReference>
<evidence type="ECO:0000313" key="3">
    <source>
        <dbReference type="EMBL" id="MFD1646072.1"/>
    </source>
</evidence>
<feature type="transmembrane region" description="Helical" evidence="1">
    <location>
        <begin position="64"/>
        <end position="88"/>
    </location>
</feature>
<dbReference type="AlphaFoldDB" id="A0ABD6DII8"/>
<dbReference type="GO" id="GO:0016740">
    <property type="term" value="F:transferase activity"/>
    <property type="evidence" value="ECO:0007669"/>
    <property type="project" value="UniProtKB-KW"/>
</dbReference>
<dbReference type="Pfam" id="PF02397">
    <property type="entry name" value="Bac_transf"/>
    <property type="match status" value="1"/>
</dbReference>
<feature type="transmembrane region" description="Helical" evidence="1">
    <location>
        <begin position="271"/>
        <end position="292"/>
    </location>
</feature>
<dbReference type="Proteomes" id="UP001597034">
    <property type="component" value="Unassembled WGS sequence"/>
</dbReference>
<dbReference type="RefSeq" id="WP_256398404.1">
    <property type="nucleotide sequence ID" value="NZ_JANHJR010000001.1"/>
</dbReference>
<dbReference type="InterPro" id="IPR003362">
    <property type="entry name" value="Bact_transf"/>
</dbReference>
<gene>
    <name evidence="3" type="ORF">ACFSBL_10300</name>
</gene>
<feature type="domain" description="Bacterial sugar transferase" evidence="2">
    <location>
        <begin position="266"/>
        <end position="450"/>
    </location>
</feature>
<evidence type="ECO:0000313" key="4">
    <source>
        <dbReference type="Proteomes" id="UP001597034"/>
    </source>
</evidence>
<dbReference type="EMBL" id="JBHUDO010000002">
    <property type="protein sequence ID" value="MFD1646072.1"/>
    <property type="molecule type" value="Genomic_DNA"/>
</dbReference>
<dbReference type="PANTHER" id="PTHR30576">
    <property type="entry name" value="COLANIC BIOSYNTHESIS UDP-GLUCOSE LIPID CARRIER TRANSFERASE"/>
    <property type="match status" value="1"/>
</dbReference>
<evidence type="ECO:0000259" key="2">
    <source>
        <dbReference type="Pfam" id="PF02397"/>
    </source>
</evidence>
<accession>A0ABD6DII8</accession>
<keyword evidence="1" id="KW-0472">Membrane</keyword>
<sequence>MEHGRALYLLWLVGAVCLGLVATGVALAIRGAPLGPPVALFCSVSVLAATVVLAPLAKTVGRRTVAVVGLGVRGTAVAALVLFTGWTLATPSLATLPAVAGAVSVFALLVPALGLGYQSLVARRREGAVVVGSDLDDIATAAERLDGSVTGFVRLADGVSTEPVHLTDGAIELRRETLESLPTELASSGTRFGATLDSATPERVVLAFSDVTRDGAFSVLDACHARNLPVATTEPASDRLLTGSRTDDGFVEVHTSPLTPWQELEKRAFDIAFAVAGLVFVTPFVPLIALAVRLDSPGPILYRQVRTERFGNRFVLPKFRTMVENAESETGAVIMDDNEDSRITRVGAVLRTTYLDEIPQLVSVLVGRMSAVGPRPERPELDAEWTDDVPAWPRRWHVKPGLTGFAQVDFEGFDEGQYAADNLRADDRYMSEWSLWLDCKLVAMQFGKLFEKLNGD</sequence>
<keyword evidence="1" id="KW-1133">Transmembrane helix</keyword>
<keyword evidence="4" id="KW-1185">Reference proteome</keyword>
<keyword evidence="1" id="KW-0812">Transmembrane</keyword>
<protein>
    <submittedName>
        <fullName evidence="3">Sugar transferase</fullName>
    </submittedName>
</protein>
<evidence type="ECO:0000256" key="1">
    <source>
        <dbReference type="SAM" id="Phobius"/>
    </source>
</evidence>
<reference evidence="3 4" key="1">
    <citation type="journal article" date="2019" name="Int. J. Syst. Evol. Microbiol.">
        <title>The Global Catalogue of Microorganisms (GCM) 10K type strain sequencing project: providing services to taxonomists for standard genome sequencing and annotation.</title>
        <authorList>
            <consortium name="The Broad Institute Genomics Platform"/>
            <consortium name="The Broad Institute Genome Sequencing Center for Infectious Disease"/>
            <person name="Wu L."/>
            <person name="Ma J."/>
        </authorList>
    </citation>
    <scope>NUCLEOTIDE SEQUENCE [LARGE SCALE GENOMIC DNA]</scope>
    <source>
        <strain evidence="3 4">CGMCC 1.10390</strain>
    </source>
</reference>